<evidence type="ECO:0000256" key="1">
    <source>
        <dbReference type="SAM" id="MobiDB-lite"/>
    </source>
</evidence>
<protein>
    <submittedName>
        <fullName evidence="2">WD repeat-containing protein 12</fullName>
    </submittedName>
</protein>
<name>A0A7J6S7L3_PEROL</name>
<dbReference type="EMBL" id="JABANM010016793">
    <property type="protein sequence ID" value="KAF4728867.1"/>
    <property type="molecule type" value="Genomic_DNA"/>
</dbReference>
<feature type="compositionally biased region" description="Basic residues" evidence="1">
    <location>
        <begin position="23"/>
        <end position="37"/>
    </location>
</feature>
<gene>
    <name evidence="2" type="primary">WDR12_5</name>
    <name evidence="2" type="ORF">FOZ62_025777</name>
</gene>
<comment type="caution">
    <text evidence="2">The sequence shown here is derived from an EMBL/GenBank/DDBJ whole genome shotgun (WGS) entry which is preliminary data.</text>
</comment>
<organism evidence="2 3">
    <name type="scientific">Perkinsus olseni</name>
    <name type="common">Perkinsus atlanticus</name>
    <dbReference type="NCBI Taxonomy" id="32597"/>
    <lineage>
        <taxon>Eukaryota</taxon>
        <taxon>Sar</taxon>
        <taxon>Alveolata</taxon>
        <taxon>Perkinsozoa</taxon>
        <taxon>Perkinsea</taxon>
        <taxon>Perkinsida</taxon>
        <taxon>Perkinsidae</taxon>
        <taxon>Perkinsus</taxon>
    </lineage>
</organism>
<reference evidence="2 3" key="1">
    <citation type="submission" date="2020-04" db="EMBL/GenBank/DDBJ databases">
        <title>Perkinsus olseni comparative genomics.</title>
        <authorList>
            <person name="Bogema D.R."/>
        </authorList>
    </citation>
    <scope>NUCLEOTIDE SEQUENCE [LARGE SCALE GENOMIC DNA]</scope>
    <source>
        <strain evidence="2">ATCC PRA-205</strain>
    </source>
</reference>
<evidence type="ECO:0000313" key="2">
    <source>
        <dbReference type="EMBL" id="KAF4728867.1"/>
    </source>
</evidence>
<sequence length="240" mass="25029">MPFGLWSKSSSAASSASSSSGSHNHHRHHASRKHVHERSRSYSVPTSNPGGIAEKPTGAENEGAQDNKGEAVLAKIDPKAKTGSTVVESDSDECYEKEYLDSLKHKSNRASYVGGAATGVAAAVGTFVVFASPLAVAGAAAVGAGGAWKLLRDKGKREVKAAEGTMKSGDHSGDVTQTMLGAPGTDLPAKSQSYFTISGKSANELDEFLAGGKPSLKRLKFLVSWARLQVEDSLPSMEKA</sequence>
<feature type="non-terminal residue" evidence="2">
    <location>
        <position position="240"/>
    </location>
</feature>
<dbReference type="AlphaFoldDB" id="A0A7J6S7L3"/>
<feature type="region of interest" description="Disordered" evidence="1">
    <location>
        <begin position="1"/>
        <end position="70"/>
    </location>
</feature>
<accession>A0A7J6S7L3</accession>
<dbReference type="Proteomes" id="UP000574390">
    <property type="component" value="Unassembled WGS sequence"/>
</dbReference>
<evidence type="ECO:0000313" key="3">
    <source>
        <dbReference type="Proteomes" id="UP000574390"/>
    </source>
</evidence>
<proteinExistence type="predicted"/>
<feature type="compositionally biased region" description="Low complexity" evidence="1">
    <location>
        <begin position="7"/>
        <end position="22"/>
    </location>
</feature>